<dbReference type="InterPro" id="IPR036312">
    <property type="entry name" value="Bifun_inhib/LTP/seed_sf"/>
</dbReference>
<feature type="domain" description="Bifunctional inhibitor/plant lipid transfer protein/seed storage helical" evidence="7">
    <location>
        <begin position="34"/>
        <end position="112"/>
    </location>
</feature>
<feature type="signal peptide" evidence="6">
    <location>
        <begin position="1"/>
        <end position="25"/>
    </location>
</feature>
<keyword evidence="2 6" id="KW-0732">Signal</keyword>
<dbReference type="OrthoDB" id="1938537at2759"/>
<dbReference type="InterPro" id="IPR000528">
    <property type="entry name" value="Plant_nsLTP"/>
</dbReference>
<feature type="region of interest" description="Disordered" evidence="5">
    <location>
        <begin position="134"/>
        <end position="162"/>
    </location>
</feature>
<dbReference type="GO" id="GO:0008289">
    <property type="term" value="F:lipid binding"/>
    <property type="evidence" value="ECO:0007669"/>
    <property type="project" value="InterPro"/>
</dbReference>
<gene>
    <name evidence="8" type="ORF">HHK36_017475</name>
</gene>
<feature type="chain" id="PRO_5032909464" description="Bifunctional inhibitor/plant lipid transfer protein/seed storage helical domain-containing protein" evidence="6">
    <location>
        <begin position="26"/>
        <end position="188"/>
    </location>
</feature>
<evidence type="ECO:0000313" key="8">
    <source>
        <dbReference type="EMBL" id="KAF8398545.1"/>
    </source>
</evidence>
<dbReference type="AlphaFoldDB" id="A0A834Z2U8"/>
<keyword evidence="9" id="KW-1185">Reference proteome</keyword>
<dbReference type="InterPro" id="IPR043325">
    <property type="entry name" value="LTSS"/>
</dbReference>
<evidence type="ECO:0000256" key="3">
    <source>
        <dbReference type="ARBA" id="ARBA00023157"/>
    </source>
</evidence>
<reference evidence="8 9" key="1">
    <citation type="submission" date="2020-04" db="EMBL/GenBank/DDBJ databases">
        <title>Plant Genome Project.</title>
        <authorList>
            <person name="Zhang R.-G."/>
        </authorList>
    </citation>
    <scope>NUCLEOTIDE SEQUENCE [LARGE SCALE GENOMIC DNA]</scope>
    <source>
        <strain evidence="8">YNK0</strain>
        <tissue evidence="8">Leaf</tissue>
    </source>
</reference>
<sequence>MGGSHCVTVEVSYILVLMMVGLVSSDPAKDRQECASQLVGLAGCLSYVSGQAKAPPPDCCTGLKQVLEKSKKCLCILIRDRNDPSLSSLKINVTIAVGLPGACHSAANVSDCPALLQLPPNSPDAQIFEQISNSTKGSTSPQVATAKGNSSTTTQGKSDGGRGKRWIRVEMIGGVSLWCLTSLWVIGV</sequence>
<protein>
    <recommendedName>
        <fullName evidence="7">Bifunctional inhibitor/plant lipid transfer protein/seed storage helical domain-containing protein</fullName>
    </recommendedName>
</protein>
<dbReference type="SMART" id="SM00499">
    <property type="entry name" value="AAI"/>
    <property type="match status" value="1"/>
</dbReference>
<dbReference type="OMA" id="HTNISEC"/>
<dbReference type="CDD" id="cd00010">
    <property type="entry name" value="AAI_LTSS"/>
    <property type="match status" value="1"/>
</dbReference>
<evidence type="ECO:0000313" key="9">
    <source>
        <dbReference type="Proteomes" id="UP000655225"/>
    </source>
</evidence>
<dbReference type="PRINTS" id="PR00382">
    <property type="entry name" value="LIPIDTRNSFER"/>
</dbReference>
<keyword evidence="3" id="KW-1015">Disulfide bond</keyword>
<dbReference type="SUPFAM" id="SSF47699">
    <property type="entry name" value="Bifunctional inhibitor/lipid-transfer protein/seed storage 2S albumin"/>
    <property type="match status" value="1"/>
</dbReference>
<comment type="similarity">
    <text evidence="1">Belongs to the plant LTP family.</text>
</comment>
<proteinExistence type="inferred from homology"/>
<evidence type="ECO:0000256" key="6">
    <source>
        <dbReference type="SAM" id="SignalP"/>
    </source>
</evidence>
<dbReference type="PANTHER" id="PTHR33044">
    <property type="entry name" value="BIFUNCTIONAL INHIBITOR/LIPID-TRANSFER PROTEIN/SEED STORAGE 2S ALBUMIN SUPERFAMILY PROTEIN-RELATED"/>
    <property type="match status" value="1"/>
</dbReference>
<evidence type="ECO:0000256" key="4">
    <source>
        <dbReference type="ARBA" id="ARBA00023180"/>
    </source>
</evidence>
<dbReference type="Proteomes" id="UP000655225">
    <property type="component" value="Unassembled WGS sequence"/>
</dbReference>
<dbReference type="Gene3D" id="1.10.110.10">
    <property type="entry name" value="Plant lipid-transfer and hydrophobic proteins"/>
    <property type="match status" value="1"/>
</dbReference>
<dbReference type="InterPro" id="IPR016140">
    <property type="entry name" value="Bifunc_inhib/LTP/seed_store"/>
</dbReference>
<evidence type="ECO:0000256" key="5">
    <source>
        <dbReference type="SAM" id="MobiDB-lite"/>
    </source>
</evidence>
<keyword evidence="4" id="KW-0325">Glycoprotein</keyword>
<feature type="compositionally biased region" description="Polar residues" evidence="5">
    <location>
        <begin position="134"/>
        <end position="157"/>
    </location>
</feature>
<dbReference type="GO" id="GO:0006869">
    <property type="term" value="P:lipid transport"/>
    <property type="evidence" value="ECO:0007669"/>
    <property type="project" value="InterPro"/>
</dbReference>
<dbReference type="Pfam" id="PF14368">
    <property type="entry name" value="LTP_2"/>
    <property type="match status" value="1"/>
</dbReference>
<organism evidence="8 9">
    <name type="scientific">Tetracentron sinense</name>
    <name type="common">Spur-leaf</name>
    <dbReference type="NCBI Taxonomy" id="13715"/>
    <lineage>
        <taxon>Eukaryota</taxon>
        <taxon>Viridiplantae</taxon>
        <taxon>Streptophyta</taxon>
        <taxon>Embryophyta</taxon>
        <taxon>Tracheophyta</taxon>
        <taxon>Spermatophyta</taxon>
        <taxon>Magnoliopsida</taxon>
        <taxon>Trochodendrales</taxon>
        <taxon>Trochodendraceae</taxon>
        <taxon>Tetracentron</taxon>
    </lineage>
</organism>
<comment type="caution">
    <text evidence="8">The sequence shown here is derived from an EMBL/GenBank/DDBJ whole genome shotgun (WGS) entry which is preliminary data.</text>
</comment>
<dbReference type="EMBL" id="JABCRI010000011">
    <property type="protein sequence ID" value="KAF8398545.1"/>
    <property type="molecule type" value="Genomic_DNA"/>
</dbReference>
<accession>A0A834Z2U8</accession>
<name>A0A834Z2U8_TETSI</name>
<evidence type="ECO:0000256" key="1">
    <source>
        <dbReference type="ARBA" id="ARBA00009748"/>
    </source>
</evidence>
<evidence type="ECO:0000259" key="7">
    <source>
        <dbReference type="SMART" id="SM00499"/>
    </source>
</evidence>
<evidence type="ECO:0000256" key="2">
    <source>
        <dbReference type="ARBA" id="ARBA00022729"/>
    </source>
</evidence>